<organism evidence="3 4">
    <name type="scientific">Eimeria necatrix</name>
    <dbReference type="NCBI Taxonomy" id="51315"/>
    <lineage>
        <taxon>Eukaryota</taxon>
        <taxon>Sar</taxon>
        <taxon>Alveolata</taxon>
        <taxon>Apicomplexa</taxon>
        <taxon>Conoidasida</taxon>
        <taxon>Coccidia</taxon>
        <taxon>Eucoccidiorida</taxon>
        <taxon>Eimeriorina</taxon>
        <taxon>Eimeriidae</taxon>
        <taxon>Eimeria</taxon>
    </lineage>
</organism>
<dbReference type="RefSeq" id="XP_013439254.1">
    <property type="nucleotide sequence ID" value="XM_013583800.1"/>
</dbReference>
<evidence type="ECO:0008006" key="5">
    <source>
        <dbReference type="Google" id="ProtNLM"/>
    </source>
</evidence>
<feature type="region of interest" description="Disordered" evidence="2">
    <location>
        <begin position="599"/>
        <end position="626"/>
    </location>
</feature>
<protein>
    <recommendedName>
        <fullName evidence="5">Snurportin-1</fullName>
    </recommendedName>
</protein>
<accession>U6MN73</accession>
<reference evidence="3" key="1">
    <citation type="submission" date="2013-10" db="EMBL/GenBank/DDBJ databases">
        <title>Genomic analysis of the causative agents of coccidiosis in chickens.</title>
        <authorList>
            <person name="Reid A.J."/>
            <person name="Blake D."/>
            <person name="Billington K."/>
            <person name="Browne H."/>
            <person name="Dunn M."/>
            <person name="Hung S."/>
            <person name="Kawahara F."/>
            <person name="Miranda-Saavedra D."/>
            <person name="Mourier T."/>
            <person name="Nagra H."/>
            <person name="Otto T.D."/>
            <person name="Rawlings N."/>
            <person name="Sanchez A."/>
            <person name="Sanders M."/>
            <person name="Subramaniam C."/>
            <person name="Tay Y."/>
            <person name="Dear P."/>
            <person name="Doerig C."/>
            <person name="Gruber A."/>
            <person name="Parkinson J."/>
            <person name="Shirley M."/>
            <person name="Wan K.L."/>
            <person name="Berriman M."/>
            <person name="Tomley F."/>
            <person name="Pain A."/>
        </authorList>
    </citation>
    <scope>NUCLEOTIDE SEQUENCE [LARGE SCALE GENOMIC DNA]</scope>
    <source>
        <strain evidence="3">Houghton</strain>
    </source>
</reference>
<evidence type="ECO:0000313" key="4">
    <source>
        <dbReference type="Proteomes" id="UP000030754"/>
    </source>
</evidence>
<keyword evidence="4" id="KW-1185">Reference proteome</keyword>
<dbReference type="PANTHER" id="PTHR13403:SF6">
    <property type="entry name" value="SNURPORTIN-1"/>
    <property type="match status" value="1"/>
</dbReference>
<proteinExistence type="predicted"/>
<evidence type="ECO:0000256" key="2">
    <source>
        <dbReference type="SAM" id="MobiDB-lite"/>
    </source>
</evidence>
<evidence type="ECO:0000313" key="3">
    <source>
        <dbReference type="EMBL" id="CDJ63929.1"/>
    </source>
</evidence>
<dbReference type="Proteomes" id="UP000030754">
    <property type="component" value="Unassembled WGS sequence"/>
</dbReference>
<sequence length="712" mass="78976">MHPATPPCLTAEAAAAERALHGDPEVAPTALPADEQDVLVQREHREQEIEISSFTINGSSSGSKNSSGRRNSGSSSWGSNCPSQVYALRQASFKSHPTSEEVRRQRLKLNNLLRSEARGELLRQLRAEAERELRQQEELLHLQQHVEDAEVAQHRIRTVHGTVRDDRMRASLDNMDSRPLQQLINHPQAIYEAPEELKSGEYMVALRPEGRSCLLLLRNGRGFLFGKNGRPLLRVQCSSQAQVTIGAAGRESMSGSATLFSQLLQKRKDVHSLPLEKHRLMEELEKEVYSCIHPQEKQRLLLELSRQFDVALYGPAAEATGGAVMEPAGCHSFSRSADLRQVDKLSLGNQQPKEEERQLQQGRRVQQQQGLPLMYLPLGILSKGLTLLECILCPYTPANMEYFCRRYGEAEGAVESAQTVAAFAEGGTVGAEDPLWQVLFVVDVLFLGGLMLGHCEIDEAPGAFAPLQLLPFVDAAASELQCLFSGPFLYPPDGFYFQHKLAPHIGGTNPLAQSWRDERIARFPIDEKNEGQQHIDTFLLLLPNGEVQSSEGIVVGMVDPAEFGVEGMKEPCIRHFKVGDLDVQSCRFRWLERAERSRMELDVSRQPPRGPTATPPDRLHWGSSGDRSIKGDIPFLDIGDAAEAPVTLPATTQLTEAAVSGGKDSAKRHRRRPPRAVKDRAPDSYAKLADQWLRMQGIHPVTLDVLCSLCPP</sequence>
<reference evidence="3" key="2">
    <citation type="submission" date="2013-10" db="EMBL/GenBank/DDBJ databases">
        <authorList>
            <person name="Aslett M."/>
        </authorList>
    </citation>
    <scope>NUCLEOTIDE SEQUENCE [LARGE SCALE GENOMIC DNA]</scope>
    <source>
        <strain evidence="3">Houghton</strain>
    </source>
</reference>
<feature type="compositionally biased region" description="Basic residues" evidence="2">
    <location>
        <begin position="666"/>
        <end position="675"/>
    </location>
</feature>
<feature type="coiled-coil region" evidence="1">
    <location>
        <begin position="119"/>
        <end position="146"/>
    </location>
</feature>
<feature type="region of interest" description="Disordered" evidence="2">
    <location>
        <begin position="52"/>
        <end position="80"/>
    </location>
</feature>
<keyword evidence="1" id="KW-0175">Coiled coil</keyword>
<gene>
    <name evidence="3" type="ORF">ENH_00055070</name>
</gene>
<dbReference type="GO" id="GO:0005737">
    <property type="term" value="C:cytoplasm"/>
    <property type="evidence" value="ECO:0007669"/>
    <property type="project" value="InterPro"/>
</dbReference>
<feature type="region of interest" description="Disordered" evidence="2">
    <location>
        <begin position="656"/>
        <end position="682"/>
    </location>
</feature>
<dbReference type="AlphaFoldDB" id="U6MN73"/>
<dbReference type="GO" id="GO:0005634">
    <property type="term" value="C:nucleus"/>
    <property type="evidence" value="ECO:0007669"/>
    <property type="project" value="InterPro"/>
</dbReference>
<name>U6MN73_9EIME</name>
<dbReference type="PANTHER" id="PTHR13403">
    <property type="entry name" value="SNURPORTIN1 RNUT1 PROTEIN RNA, U TRANSPORTER 1"/>
    <property type="match status" value="1"/>
</dbReference>
<dbReference type="VEuPathDB" id="ToxoDB:ENH_00055070"/>
<dbReference type="EMBL" id="HG722882">
    <property type="protein sequence ID" value="CDJ63929.1"/>
    <property type="molecule type" value="Genomic_DNA"/>
</dbReference>
<dbReference type="OrthoDB" id="10003593at2759"/>
<dbReference type="Gene3D" id="3.30.470.30">
    <property type="entry name" value="DNA ligase/mRNA capping enzyme"/>
    <property type="match status" value="2"/>
</dbReference>
<dbReference type="GO" id="GO:0061015">
    <property type="term" value="P:snRNA import into nucleus"/>
    <property type="evidence" value="ECO:0007669"/>
    <property type="project" value="InterPro"/>
</dbReference>
<dbReference type="InterPro" id="IPR017336">
    <property type="entry name" value="Snurportin-1"/>
</dbReference>
<evidence type="ECO:0000256" key="1">
    <source>
        <dbReference type="SAM" id="Coils"/>
    </source>
</evidence>
<dbReference type="GeneID" id="25475650"/>